<protein>
    <submittedName>
        <fullName evidence="2">Uncharacterized protein</fullName>
    </submittedName>
</protein>
<dbReference type="PATRIC" id="fig|1229783.3.peg.615"/>
<evidence type="ECO:0000313" key="3">
    <source>
        <dbReference type="Proteomes" id="UP000009885"/>
    </source>
</evidence>
<dbReference type="RefSeq" id="WP_009382490.1">
    <property type="nucleotide sequence ID" value="NZ_AMSQ01000004.1"/>
</dbReference>
<accession>K9B4V5</accession>
<reference evidence="2 3" key="1">
    <citation type="journal article" date="2013" name="Genome Announc.">
        <title>Genome Sequence of Staphylococcus massiliensis Strain S46, Isolated from the Surface of Healthy Human Skin.</title>
        <authorList>
            <person name="Srivastav R."/>
            <person name="Singh A."/>
            <person name="Jangir P.K."/>
            <person name="Kumari C."/>
            <person name="Muduli S."/>
            <person name="Sharma R."/>
        </authorList>
    </citation>
    <scope>NUCLEOTIDE SEQUENCE [LARGE SCALE GENOMIC DNA]</scope>
    <source>
        <strain evidence="2 3">S46</strain>
    </source>
</reference>
<evidence type="ECO:0000256" key="1">
    <source>
        <dbReference type="SAM" id="Phobius"/>
    </source>
</evidence>
<comment type="caution">
    <text evidence="2">The sequence shown here is derived from an EMBL/GenBank/DDBJ whole genome shotgun (WGS) entry which is preliminary data.</text>
</comment>
<proteinExistence type="predicted"/>
<keyword evidence="1" id="KW-0472">Membrane</keyword>
<name>K9B4V5_9STAP</name>
<sequence>MDEYAKEHKVLTTLLGLVVIGMLVLDILNTVGIIHGEANYLLTFNTIFVFLAYIVESRKLQIIFSTIALIFIIVHIIITH</sequence>
<dbReference type="Proteomes" id="UP000009885">
    <property type="component" value="Unassembled WGS sequence"/>
</dbReference>
<feature type="transmembrane region" description="Helical" evidence="1">
    <location>
        <begin position="12"/>
        <end position="32"/>
    </location>
</feature>
<keyword evidence="1" id="KW-0812">Transmembrane</keyword>
<dbReference type="AlphaFoldDB" id="K9B4V5"/>
<organism evidence="2 3">
    <name type="scientific">Staphylococcus massiliensis S46</name>
    <dbReference type="NCBI Taxonomy" id="1229783"/>
    <lineage>
        <taxon>Bacteria</taxon>
        <taxon>Bacillati</taxon>
        <taxon>Bacillota</taxon>
        <taxon>Bacilli</taxon>
        <taxon>Bacillales</taxon>
        <taxon>Staphylococcaceae</taxon>
        <taxon>Staphylococcus</taxon>
    </lineage>
</organism>
<feature type="transmembrane region" description="Helical" evidence="1">
    <location>
        <begin position="38"/>
        <end position="55"/>
    </location>
</feature>
<dbReference type="EMBL" id="AMSQ01000004">
    <property type="protein sequence ID" value="EKU49837.1"/>
    <property type="molecule type" value="Genomic_DNA"/>
</dbReference>
<keyword evidence="1" id="KW-1133">Transmembrane helix</keyword>
<feature type="transmembrane region" description="Helical" evidence="1">
    <location>
        <begin position="62"/>
        <end position="78"/>
    </location>
</feature>
<keyword evidence="3" id="KW-1185">Reference proteome</keyword>
<gene>
    <name evidence="2" type="ORF">C273_03045</name>
</gene>
<evidence type="ECO:0000313" key="2">
    <source>
        <dbReference type="EMBL" id="EKU49837.1"/>
    </source>
</evidence>